<organism evidence="2 3">
    <name type="scientific">Tanacetum coccineum</name>
    <dbReference type="NCBI Taxonomy" id="301880"/>
    <lineage>
        <taxon>Eukaryota</taxon>
        <taxon>Viridiplantae</taxon>
        <taxon>Streptophyta</taxon>
        <taxon>Embryophyta</taxon>
        <taxon>Tracheophyta</taxon>
        <taxon>Spermatophyta</taxon>
        <taxon>Magnoliopsida</taxon>
        <taxon>eudicotyledons</taxon>
        <taxon>Gunneridae</taxon>
        <taxon>Pentapetalae</taxon>
        <taxon>asterids</taxon>
        <taxon>campanulids</taxon>
        <taxon>Asterales</taxon>
        <taxon>Asteraceae</taxon>
        <taxon>Asteroideae</taxon>
        <taxon>Anthemideae</taxon>
        <taxon>Anthemidinae</taxon>
        <taxon>Tanacetum</taxon>
    </lineage>
</organism>
<evidence type="ECO:0000256" key="1">
    <source>
        <dbReference type="SAM" id="MobiDB-lite"/>
    </source>
</evidence>
<keyword evidence="3" id="KW-1185">Reference proteome</keyword>
<protein>
    <submittedName>
        <fullName evidence="2">Uncharacterized protein</fullName>
    </submittedName>
</protein>
<feature type="region of interest" description="Disordered" evidence="1">
    <location>
        <begin position="1"/>
        <end position="31"/>
    </location>
</feature>
<dbReference type="Proteomes" id="UP001151760">
    <property type="component" value="Unassembled WGS sequence"/>
</dbReference>
<reference evidence="2" key="1">
    <citation type="journal article" date="2022" name="Int. J. Mol. Sci.">
        <title>Draft Genome of Tanacetum Coccineum: Genomic Comparison of Closely Related Tanacetum-Family Plants.</title>
        <authorList>
            <person name="Yamashiro T."/>
            <person name="Shiraishi A."/>
            <person name="Nakayama K."/>
            <person name="Satake H."/>
        </authorList>
    </citation>
    <scope>NUCLEOTIDE SEQUENCE</scope>
</reference>
<evidence type="ECO:0000313" key="3">
    <source>
        <dbReference type="Proteomes" id="UP001151760"/>
    </source>
</evidence>
<dbReference type="EMBL" id="BQNB010017269">
    <property type="protein sequence ID" value="GJT61229.1"/>
    <property type="molecule type" value="Genomic_DNA"/>
</dbReference>
<accession>A0ABQ5FDI2</accession>
<comment type="caution">
    <text evidence="2">The sequence shown here is derived from an EMBL/GenBank/DDBJ whole genome shotgun (WGS) entry which is preliminary data.</text>
</comment>
<gene>
    <name evidence="2" type="ORF">Tco_1004762</name>
</gene>
<sequence length="84" mass="8821">MKFQLNNSDTKDLSAPESNSSRAGNRFTKKSPTRLGALDGLGASGALRLFVFLLGSYGQGGGGGLVLGMTQPYDSVDNISYKSM</sequence>
<proteinExistence type="predicted"/>
<name>A0ABQ5FDI2_9ASTR</name>
<reference evidence="2" key="2">
    <citation type="submission" date="2022-01" db="EMBL/GenBank/DDBJ databases">
        <authorList>
            <person name="Yamashiro T."/>
            <person name="Shiraishi A."/>
            <person name="Satake H."/>
            <person name="Nakayama K."/>
        </authorList>
    </citation>
    <scope>NUCLEOTIDE SEQUENCE</scope>
</reference>
<evidence type="ECO:0000313" key="2">
    <source>
        <dbReference type="EMBL" id="GJT61229.1"/>
    </source>
</evidence>